<feature type="compositionally biased region" description="Acidic residues" evidence="1">
    <location>
        <begin position="101"/>
        <end position="114"/>
    </location>
</feature>
<accession>A0AAJ0DHG6</accession>
<feature type="compositionally biased region" description="Gly residues" evidence="1">
    <location>
        <begin position="52"/>
        <end position="61"/>
    </location>
</feature>
<feature type="compositionally biased region" description="Basic residues" evidence="1">
    <location>
        <begin position="362"/>
        <end position="376"/>
    </location>
</feature>
<name>A0AAJ0DHG6_9PEZI</name>
<proteinExistence type="predicted"/>
<keyword evidence="2" id="KW-0732">Signal</keyword>
<feature type="compositionally biased region" description="Basic and acidic residues" evidence="1">
    <location>
        <begin position="140"/>
        <end position="150"/>
    </location>
</feature>
<feature type="region of interest" description="Disordered" evidence="1">
    <location>
        <begin position="28"/>
        <end position="383"/>
    </location>
</feature>
<feature type="compositionally biased region" description="Acidic residues" evidence="1">
    <location>
        <begin position="183"/>
        <end position="195"/>
    </location>
</feature>
<protein>
    <submittedName>
        <fullName evidence="3">Uncharacterized protein</fullName>
    </submittedName>
</protein>
<dbReference type="EMBL" id="JAWDJX010000034">
    <property type="protein sequence ID" value="KAK3050240.1"/>
    <property type="molecule type" value="Genomic_DNA"/>
</dbReference>
<feature type="compositionally biased region" description="Basic and acidic residues" evidence="1">
    <location>
        <begin position="81"/>
        <end position="90"/>
    </location>
</feature>
<dbReference type="Proteomes" id="UP001271007">
    <property type="component" value="Unassembled WGS sequence"/>
</dbReference>
<feature type="signal peptide" evidence="2">
    <location>
        <begin position="1"/>
        <end position="18"/>
    </location>
</feature>
<evidence type="ECO:0000313" key="3">
    <source>
        <dbReference type="EMBL" id="KAK3050240.1"/>
    </source>
</evidence>
<feature type="compositionally biased region" description="Acidic residues" evidence="1">
    <location>
        <begin position="251"/>
        <end position="267"/>
    </location>
</feature>
<evidence type="ECO:0000256" key="2">
    <source>
        <dbReference type="SAM" id="SignalP"/>
    </source>
</evidence>
<feature type="chain" id="PRO_5042539181" evidence="2">
    <location>
        <begin position="19"/>
        <end position="383"/>
    </location>
</feature>
<keyword evidence="4" id="KW-1185">Reference proteome</keyword>
<dbReference type="AlphaFoldDB" id="A0AAJ0DHG6"/>
<feature type="compositionally biased region" description="Basic residues" evidence="1">
    <location>
        <begin position="298"/>
        <end position="308"/>
    </location>
</feature>
<evidence type="ECO:0000256" key="1">
    <source>
        <dbReference type="SAM" id="MobiDB-lite"/>
    </source>
</evidence>
<sequence length="383" mass="42978">MRTTTSLLFAALATAAIAHSVKTDYYNQQQHDSDAEDRDGAGWGDVNRHYGGHGSADGPGKGFLSSIKHYAGKAGSAVAPGKDDDKDFHGRPAGHYHSQDWNDDDDDDDEDDSDLMARGLFSSKHKGHNTPPKGAEYYDDEGKLRDDVPTHKHHGLKFPNEEHYDDNGRILGDSLDARAMNDKDDDEDINLSDDDDSRRTRQLWYANERENGHPGHSPQAHHGASAPSKAHNFGPNHHLGHKQMHARSMPVDDDEDDDEEINLPDDDDSRHTRQNWYDNERANGHKGAAPAAHGFQPAHHRHYSKHQMRGIDVDRDAATNSDQYYYDVGDEGDECEYDPSYGSEEYDEGFEKRDAKQQPKPKAPKPKPAPKPKKGKGWSMFPW</sequence>
<feature type="compositionally biased region" description="Acidic residues" evidence="1">
    <location>
        <begin position="328"/>
        <end position="337"/>
    </location>
</feature>
<gene>
    <name evidence="3" type="ORF">LTR09_008629</name>
</gene>
<reference evidence="3" key="1">
    <citation type="submission" date="2023-04" db="EMBL/GenBank/DDBJ databases">
        <title>Black Yeasts Isolated from many extreme environments.</title>
        <authorList>
            <person name="Coleine C."/>
            <person name="Stajich J.E."/>
            <person name="Selbmann L."/>
        </authorList>
    </citation>
    <scope>NUCLEOTIDE SEQUENCE</scope>
    <source>
        <strain evidence="3">CCFEE 5312</strain>
    </source>
</reference>
<feature type="compositionally biased region" description="Basic and acidic residues" evidence="1">
    <location>
        <begin position="159"/>
        <end position="168"/>
    </location>
</feature>
<comment type="caution">
    <text evidence="3">The sequence shown here is derived from an EMBL/GenBank/DDBJ whole genome shotgun (WGS) entry which is preliminary data.</text>
</comment>
<organism evidence="3 4">
    <name type="scientific">Extremus antarcticus</name>
    <dbReference type="NCBI Taxonomy" id="702011"/>
    <lineage>
        <taxon>Eukaryota</taxon>
        <taxon>Fungi</taxon>
        <taxon>Dikarya</taxon>
        <taxon>Ascomycota</taxon>
        <taxon>Pezizomycotina</taxon>
        <taxon>Dothideomycetes</taxon>
        <taxon>Dothideomycetidae</taxon>
        <taxon>Mycosphaerellales</taxon>
        <taxon>Extremaceae</taxon>
        <taxon>Extremus</taxon>
    </lineage>
</organism>
<evidence type="ECO:0000313" key="4">
    <source>
        <dbReference type="Proteomes" id="UP001271007"/>
    </source>
</evidence>